<gene>
    <name evidence="2" type="ORF">APLA_LOCUS13531</name>
    <name evidence="1" type="ORF">APLA_LOCUS5392</name>
</gene>
<evidence type="ECO:0000313" key="1">
    <source>
        <dbReference type="EMBL" id="CAB3231900.1"/>
    </source>
</evidence>
<evidence type="ECO:0000313" key="3">
    <source>
        <dbReference type="Proteomes" id="UP000494106"/>
    </source>
</evidence>
<dbReference type="Proteomes" id="UP000494106">
    <property type="component" value="Unassembled WGS sequence"/>
</dbReference>
<evidence type="ECO:0000313" key="4">
    <source>
        <dbReference type="Proteomes" id="UP000494256"/>
    </source>
</evidence>
<dbReference type="EMBL" id="CADEBC010000555">
    <property type="protein sequence ID" value="CAB3252431.1"/>
    <property type="molecule type" value="Genomic_DNA"/>
</dbReference>
<name>A0A8S0ZJK3_ARCPL</name>
<sequence length="246" mass="27939">MDDINLDPRKKAAPLPTHCDTPLTLNNARKALLVPAPGQHIDKRNWVRKEYEEMNRALYFKEPNLFDLAKVQFTFLNQLPIPIATLPLLEYRQALRVAKELYTLQVLNPLKHLGVSGVDIDIQPLTANKQLQKLYLIKCFWEEAVILSGSTTTTSGSWWTKRPNKLIEYRLPGLDMIAGSNLFMIQTTLNTILVSRDHLTILSDLAAERFNVYFQSILAELQGSQDTPTQSELDTFIKTGESVSTQ</sequence>
<accession>A0A8S0ZJK3</accession>
<dbReference type="Proteomes" id="UP000494256">
    <property type="component" value="Unassembled WGS sequence"/>
</dbReference>
<dbReference type="EMBL" id="CADEBD010000289">
    <property type="protein sequence ID" value="CAB3231900.1"/>
    <property type="molecule type" value="Genomic_DNA"/>
</dbReference>
<organism evidence="1 4">
    <name type="scientific">Arctia plantaginis</name>
    <name type="common">Wood tiger moth</name>
    <name type="synonym">Phalaena plantaginis</name>
    <dbReference type="NCBI Taxonomy" id="874455"/>
    <lineage>
        <taxon>Eukaryota</taxon>
        <taxon>Metazoa</taxon>
        <taxon>Ecdysozoa</taxon>
        <taxon>Arthropoda</taxon>
        <taxon>Hexapoda</taxon>
        <taxon>Insecta</taxon>
        <taxon>Pterygota</taxon>
        <taxon>Neoptera</taxon>
        <taxon>Endopterygota</taxon>
        <taxon>Lepidoptera</taxon>
        <taxon>Glossata</taxon>
        <taxon>Ditrysia</taxon>
        <taxon>Noctuoidea</taxon>
        <taxon>Erebidae</taxon>
        <taxon>Arctiinae</taxon>
        <taxon>Arctia</taxon>
    </lineage>
</organism>
<keyword evidence="3" id="KW-1185">Reference proteome</keyword>
<proteinExistence type="predicted"/>
<comment type="caution">
    <text evidence="1">The sequence shown here is derived from an EMBL/GenBank/DDBJ whole genome shotgun (WGS) entry which is preliminary data.</text>
</comment>
<dbReference type="AlphaFoldDB" id="A0A8S0ZJK3"/>
<protein>
    <submittedName>
        <fullName evidence="1">Uncharacterized protein</fullName>
    </submittedName>
</protein>
<dbReference type="OrthoDB" id="7454637at2759"/>
<reference evidence="3 4" key="1">
    <citation type="submission" date="2020-04" db="EMBL/GenBank/DDBJ databases">
        <authorList>
            <person name="Wallbank WR R."/>
            <person name="Pardo Diaz C."/>
            <person name="Kozak K."/>
            <person name="Martin S."/>
            <person name="Jiggins C."/>
            <person name="Moest M."/>
            <person name="Warren A I."/>
            <person name="Byers J.R.P. K."/>
            <person name="Montejo-Kovacevich G."/>
            <person name="Yen C E."/>
        </authorList>
    </citation>
    <scope>NUCLEOTIDE SEQUENCE [LARGE SCALE GENOMIC DNA]</scope>
</reference>
<evidence type="ECO:0000313" key="2">
    <source>
        <dbReference type="EMBL" id="CAB3252431.1"/>
    </source>
</evidence>